<protein>
    <submittedName>
        <fullName evidence="4">BAHD acyltransferase</fullName>
    </submittedName>
</protein>
<comment type="caution">
    <text evidence="4">The sequence shown here is derived from an EMBL/GenBank/DDBJ whole genome shotgun (WGS) entry which is preliminary data.</text>
</comment>
<dbReference type="InParanoid" id="A0A2R6PPQ9"/>
<proteinExistence type="inferred from homology"/>
<gene>
    <name evidence="4" type="ORF">CEY00_Acc25803</name>
</gene>
<name>A0A2R6PPQ9_ACTCC</name>
<dbReference type="Pfam" id="PF02458">
    <property type="entry name" value="Transferase"/>
    <property type="match status" value="1"/>
</dbReference>
<dbReference type="AlphaFoldDB" id="A0A2R6PPQ9"/>
<dbReference type="Gramene" id="PSR95048">
    <property type="protein sequence ID" value="PSR95048"/>
    <property type="gene ID" value="CEY00_Acc25803"/>
</dbReference>
<dbReference type="PANTHER" id="PTHR31623:SF110">
    <property type="entry name" value="VINORINE SYNTHASE-LIKE"/>
    <property type="match status" value="1"/>
</dbReference>
<evidence type="ECO:0000313" key="5">
    <source>
        <dbReference type="Proteomes" id="UP000241394"/>
    </source>
</evidence>
<reference evidence="5" key="2">
    <citation type="journal article" date="2018" name="BMC Genomics">
        <title>A manually annotated Actinidia chinensis var. chinensis (kiwifruit) genome highlights the challenges associated with draft genomes and gene prediction in plants.</title>
        <authorList>
            <person name="Pilkington S.M."/>
            <person name="Crowhurst R."/>
            <person name="Hilario E."/>
            <person name="Nardozza S."/>
            <person name="Fraser L."/>
            <person name="Peng Y."/>
            <person name="Gunaseelan K."/>
            <person name="Simpson R."/>
            <person name="Tahir J."/>
            <person name="Deroles S.C."/>
            <person name="Templeton K."/>
            <person name="Luo Z."/>
            <person name="Davy M."/>
            <person name="Cheng C."/>
            <person name="McNeilage M."/>
            <person name="Scaglione D."/>
            <person name="Liu Y."/>
            <person name="Zhang Q."/>
            <person name="Datson P."/>
            <person name="De Silva N."/>
            <person name="Gardiner S.E."/>
            <person name="Bassett H."/>
            <person name="Chagne D."/>
            <person name="McCallum J."/>
            <person name="Dzierzon H."/>
            <person name="Deng C."/>
            <person name="Wang Y.Y."/>
            <person name="Barron L."/>
            <person name="Manako K."/>
            <person name="Bowen J."/>
            <person name="Foster T.M."/>
            <person name="Erridge Z.A."/>
            <person name="Tiffin H."/>
            <person name="Waite C.N."/>
            <person name="Davies K.M."/>
            <person name="Grierson E.P."/>
            <person name="Laing W.A."/>
            <person name="Kirk R."/>
            <person name="Chen X."/>
            <person name="Wood M."/>
            <person name="Montefiori M."/>
            <person name="Brummell D.A."/>
            <person name="Schwinn K.E."/>
            <person name="Catanach A."/>
            <person name="Fullerton C."/>
            <person name="Li D."/>
            <person name="Meiyalaghan S."/>
            <person name="Nieuwenhuizen N."/>
            <person name="Read N."/>
            <person name="Prakash R."/>
            <person name="Hunter D."/>
            <person name="Zhang H."/>
            <person name="McKenzie M."/>
            <person name="Knabel M."/>
            <person name="Harris A."/>
            <person name="Allan A.C."/>
            <person name="Gleave A."/>
            <person name="Chen A."/>
            <person name="Janssen B.J."/>
            <person name="Plunkett B."/>
            <person name="Ampomah-Dwamena C."/>
            <person name="Voogd C."/>
            <person name="Leif D."/>
            <person name="Lafferty D."/>
            <person name="Souleyre E.J.F."/>
            <person name="Varkonyi-Gasic E."/>
            <person name="Gambi F."/>
            <person name="Hanley J."/>
            <person name="Yao J.L."/>
            <person name="Cheung J."/>
            <person name="David K.M."/>
            <person name="Warren B."/>
            <person name="Marsh K."/>
            <person name="Snowden K.C."/>
            <person name="Lin-Wang K."/>
            <person name="Brian L."/>
            <person name="Martinez-Sanchez M."/>
            <person name="Wang M."/>
            <person name="Ileperuma N."/>
            <person name="Macnee N."/>
            <person name="Campin R."/>
            <person name="McAtee P."/>
            <person name="Drummond R.S.M."/>
            <person name="Espley R.V."/>
            <person name="Ireland H.S."/>
            <person name="Wu R."/>
            <person name="Atkinson R.G."/>
            <person name="Karunairetnam S."/>
            <person name="Bulley S."/>
            <person name="Chunkath S."/>
            <person name="Hanley Z."/>
            <person name="Storey R."/>
            <person name="Thrimawithana A.H."/>
            <person name="Thomson S."/>
            <person name="David C."/>
            <person name="Testolin R."/>
            <person name="Huang H."/>
            <person name="Hellens R.P."/>
            <person name="Schaffer R.J."/>
        </authorList>
    </citation>
    <scope>NUCLEOTIDE SEQUENCE [LARGE SCALE GENOMIC DNA]</scope>
    <source>
        <strain evidence="5">cv. Red5</strain>
    </source>
</reference>
<evidence type="ECO:0000256" key="3">
    <source>
        <dbReference type="ARBA" id="ARBA00023315"/>
    </source>
</evidence>
<dbReference type="STRING" id="1590841.A0A2R6PPQ9"/>
<dbReference type="Gene3D" id="3.30.559.10">
    <property type="entry name" value="Chloramphenicol acetyltransferase-like domain"/>
    <property type="match status" value="2"/>
</dbReference>
<dbReference type="GO" id="GO:0016746">
    <property type="term" value="F:acyltransferase activity"/>
    <property type="evidence" value="ECO:0007669"/>
    <property type="project" value="UniProtKB-KW"/>
</dbReference>
<evidence type="ECO:0000256" key="2">
    <source>
        <dbReference type="ARBA" id="ARBA00022679"/>
    </source>
</evidence>
<dbReference type="PANTHER" id="PTHR31623">
    <property type="entry name" value="F21J9.9"/>
    <property type="match status" value="1"/>
</dbReference>
<evidence type="ECO:0000256" key="1">
    <source>
        <dbReference type="ARBA" id="ARBA00009861"/>
    </source>
</evidence>
<dbReference type="OMA" id="FIWICVT"/>
<dbReference type="OrthoDB" id="1932220at2759"/>
<keyword evidence="2 4" id="KW-0808">Transferase</keyword>
<accession>A0A2R6PPQ9</accession>
<evidence type="ECO:0000313" key="4">
    <source>
        <dbReference type="EMBL" id="PSR95048.1"/>
    </source>
</evidence>
<keyword evidence="5" id="KW-1185">Reference proteome</keyword>
<organism evidence="4 5">
    <name type="scientific">Actinidia chinensis var. chinensis</name>
    <name type="common">Chinese soft-hair kiwi</name>
    <dbReference type="NCBI Taxonomy" id="1590841"/>
    <lineage>
        <taxon>Eukaryota</taxon>
        <taxon>Viridiplantae</taxon>
        <taxon>Streptophyta</taxon>
        <taxon>Embryophyta</taxon>
        <taxon>Tracheophyta</taxon>
        <taxon>Spermatophyta</taxon>
        <taxon>Magnoliopsida</taxon>
        <taxon>eudicotyledons</taxon>
        <taxon>Gunneridae</taxon>
        <taxon>Pentapetalae</taxon>
        <taxon>asterids</taxon>
        <taxon>Ericales</taxon>
        <taxon>Actinidiaceae</taxon>
        <taxon>Actinidia</taxon>
    </lineage>
</organism>
<reference evidence="4 5" key="1">
    <citation type="submission" date="2017-07" db="EMBL/GenBank/DDBJ databases">
        <title>An improved, manually edited Actinidia chinensis var. chinensis (kiwifruit) genome highlights the challenges associated with draft genomes and gene prediction in plants.</title>
        <authorList>
            <person name="Pilkington S."/>
            <person name="Crowhurst R."/>
            <person name="Hilario E."/>
            <person name="Nardozza S."/>
            <person name="Fraser L."/>
            <person name="Peng Y."/>
            <person name="Gunaseelan K."/>
            <person name="Simpson R."/>
            <person name="Tahir J."/>
            <person name="Deroles S."/>
            <person name="Templeton K."/>
            <person name="Luo Z."/>
            <person name="Davy M."/>
            <person name="Cheng C."/>
            <person name="Mcneilage M."/>
            <person name="Scaglione D."/>
            <person name="Liu Y."/>
            <person name="Zhang Q."/>
            <person name="Datson P."/>
            <person name="De Silva N."/>
            <person name="Gardiner S."/>
            <person name="Bassett H."/>
            <person name="Chagne D."/>
            <person name="Mccallum J."/>
            <person name="Dzierzon H."/>
            <person name="Deng C."/>
            <person name="Wang Y.-Y."/>
            <person name="Barron N."/>
            <person name="Manako K."/>
            <person name="Bowen J."/>
            <person name="Foster T."/>
            <person name="Erridge Z."/>
            <person name="Tiffin H."/>
            <person name="Waite C."/>
            <person name="Davies K."/>
            <person name="Grierson E."/>
            <person name="Laing W."/>
            <person name="Kirk R."/>
            <person name="Chen X."/>
            <person name="Wood M."/>
            <person name="Montefiori M."/>
            <person name="Brummell D."/>
            <person name="Schwinn K."/>
            <person name="Catanach A."/>
            <person name="Fullerton C."/>
            <person name="Li D."/>
            <person name="Meiyalaghan S."/>
            <person name="Nieuwenhuizen N."/>
            <person name="Read N."/>
            <person name="Prakash R."/>
            <person name="Hunter D."/>
            <person name="Zhang H."/>
            <person name="Mckenzie M."/>
            <person name="Knabel M."/>
            <person name="Harris A."/>
            <person name="Allan A."/>
            <person name="Chen A."/>
            <person name="Janssen B."/>
            <person name="Plunkett B."/>
            <person name="Dwamena C."/>
            <person name="Voogd C."/>
            <person name="Leif D."/>
            <person name="Lafferty D."/>
            <person name="Souleyre E."/>
            <person name="Varkonyi-Gasic E."/>
            <person name="Gambi F."/>
            <person name="Hanley J."/>
            <person name="Yao J.-L."/>
            <person name="Cheung J."/>
            <person name="David K."/>
            <person name="Warren B."/>
            <person name="Marsh K."/>
            <person name="Snowden K."/>
            <person name="Lin-Wang K."/>
            <person name="Brian L."/>
            <person name="Martinez-Sanchez M."/>
            <person name="Wang M."/>
            <person name="Ileperuma N."/>
            <person name="Macnee N."/>
            <person name="Campin R."/>
            <person name="Mcatee P."/>
            <person name="Drummond R."/>
            <person name="Espley R."/>
            <person name="Ireland H."/>
            <person name="Wu R."/>
            <person name="Atkinson R."/>
            <person name="Karunairetnam S."/>
            <person name="Bulley S."/>
            <person name="Chunkath S."/>
            <person name="Hanley Z."/>
            <person name="Storey R."/>
            <person name="Thrimawithana A."/>
            <person name="Thomson S."/>
            <person name="David C."/>
            <person name="Testolin R."/>
        </authorList>
    </citation>
    <scope>NUCLEOTIDE SEQUENCE [LARGE SCALE GENOMIC DNA]</scope>
    <source>
        <strain evidence="5">cv. Red5</strain>
        <tissue evidence="4">Young leaf</tissue>
    </source>
</reference>
<keyword evidence="3 4" id="KW-0012">Acyltransferase</keyword>
<comment type="similarity">
    <text evidence="1">Belongs to the plant acyltransferase family.</text>
</comment>
<sequence>MLEIEVISTERIKPSSTTPPDLKTYKISLLDQLLPPIQVPSVFFYPNTQTTSITNIISKRSQTLKLSLAQTLTRYYPFAGKIKEGHLSVDCNDVGVYYVEARVNSHLLDFLSQPDTQLTHRLLPREPFHMEPKPGMNVATVQVNFFKCGGIALSMCTSHKIIDGHTATSFLKSWADTAQGLKTECPSFIASSLFPQNSSLPKDSSIAMWPSPVNQSKYVTRRFLFDASALVGLKAKAASSKFVPVPSRVEAVLGLIWKSAIAASNAVNGSPKPSVFSLAVNLRRITFPHLPNLSVGNLIWSAVAQWMPNTGAKLDCLVGNLREATSKINGGFVQEIQGKEGFLKVIERLKELGDVYSNKGANYYTCTSMCNGGLYEADFGWGRPIWVSLGDAEDLLVTNLIFLMDTRSGDGIEAWVRLSEEEMAEFVRDPEFLAFVSLDPSPLRLKLDESICSDVAT</sequence>
<dbReference type="Proteomes" id="UP000241394">
    <property type="component" value="Chromosome LG23"/>
</dbReference>
<dbReference type="EMBL" id="NKQK01000023">
    <property type="protein sequence ID" value="PSR95048.1"/>
    <property type="molecule type" value="Genomic_DNA"/>
</dbReference>
<dbReference type="InterPro" id="IPR023213">
    <property type="entry name" value="CAT-like_dom_sf"/>
</dbReference>